<evidence type="ECO:0000256" key="1">
    <source>
        <dbReference type="ARBA" id="ARBA00008520"/>
    </source>
</evidence>
<evidence type="ECO:0000256" key="3">
    <source>
        <dbReference type="ARBA" id="ARBA00022729"/>
    </source>
</evidence>
<feature type="compositionally biased region" description="Low complexity" evidence="4">
    <location>
        <begin position="34"/>
        <end position="45"/>
    </location>
</feature>
<comment type="caution">
    <text evidence="6">The sequence shown here is derived from an EMBL/GenBank/DDBJ whole genome shotgun (WGS) entry which is preliminary data.</text>
</comment>
<dbReference type="RefSeq" id="WP_377607298.1">
    <property type="nucleotide sequence ID" value="NZ_JBHUME010000019.1"/>
</dbReference>
<dbReference type="Pfam" id="PF01547">
    <property type="entry name" value="SBP_bac_1"/>
    <property type="match status" value="1"/>
</dbReference>
<evidence type="ECO:0000256" key="2">
    <source>
        <dbReference type="ARBA" id="ARBA00022448"/>
    </source>
</evidence>
<comment type="similarity">
    <text evidence="1">Belongs to the bacterial solute-binding protein 1 family.</text>
</comment>
<dbReference type="SUPFAM" id="SSF53850">
    <property type="entry name" value="Periplasmic binding protein-like II"/>
    <property type="match status" value="1"/>
</dbReference>
<keyword evidence="3 5" id="KW-0732">Signal</keyword>
<evidence type="ECO:0000256" key="4">
    <source>
        <dbReference type="SAM" id="MobiDB-lite"/>
    </source>
</evidence>
<keyword evidence="7" id="KW-1185">Reference proteome</keyword>
<feature type="signal peptide" evidence="5">
    <location>
        <begin position="1"/>
        <end position="25"/>
    </location>
</feature>
<name>A0ABW5PJJ6_9BACL</name>
<feature type="chain" id="PRO_5045615942" evidence="5">
    <location>
        <begin position="26"/>
        <end position="443"/>
    </location>
</feature>
<evidence type="ECO:0000313" key="7">
    <source>
        <dbReference type="Proteomes" id="UP001597541"/>
    </source>
</evidence>
<gene>
    <name evidence="6" type="ORF">ACFSUF_23775</name>
</gene>
<keyword evidence="2" id="KW-0813">Transport</keyword>
<organism evidence="6 7">
    <name type="scientific">Paenibacillus gansuensis</name>
    <dbReference type="NCBI Taxonomy" id="306542"/>
    <lineage>
        <taxon>Bacteria</taxon>
        <taxon>Bacillati</taxon>
        <taxon>Bacillota</taxon>
        <taxon>Bacilli</taxon>
        <taxon>Bacillales</taxon>
        <taxon>Paenibacillaceae</taxon>
        <taxon>Paenibacillus</taxon>
    </lineage>
</organism>
<evidence type="ECO:0000256" key="5">
    <source>
        <dbReference type="SAM" id="SignalP"/>
    </source>
</evidence>
<evidence type="ECO:0000313" key="6">
    <source>
        <dbReference type="EMBL" id="MFD2615428.1"/>
    </source>
</evidence>
<dbReference type="Proteomes" id="UP001597541">
    <property type="component" value="Unassembled WGS sequence"/>
</dbReference>
<dbReference type="PANTHER" id="PTHR30061">
    <property type="entry name" value="MALTOSE-BINDING PERIPLASMIC PROTEIN"/>
    <property type="match status" value="1"/>
</dbReference>
<dbReference type="PANTHER" id="PTHR30061:SF50">
    <property type="entry name" value="MALTOSE_MALTODEXTRIN-BINDING PERIPLASMIC PROTEIN"/>
    <property type="match status" value="1"/>
</dbReference>
<protein>
    <submittedName>
        <fullName evidence="6">Extracellular solute-binding protein</fullName>
    </submittedName>
</protein>
<accession>A0ABW5PJJ6</accession>
<sequence length="443" mass="48022">MRKWLVGVMALMLIFVTACSGGNNAGNNGGSANGGNAPANNAQSGNTGGNTEPKEKVTIEYWHTYSDAEEKVLTEKIKPLFEEQNPGIELKLTRMPYEGLKDQVIAAVAGDAAPDLMRMDIVWVPELASKGALAKVSDKDGFDQIKSSVFEGPLATNNFEGDYYGVPLNTNTKIAIYNKATLAEAGLQEAPKTMDELVKAAETLKAKGKQGIGLSGMHGWGLLPYFWSLGGKLTSDDYTKVDGFMNSPESIKALETMVEWNKKGLVIPALMGGEPGAWDGLKSGQYMMIDDGPWFYSILLGDKENKFNPLDNTVRGLIPEGPGGTHSVVGGEDLVIFANSKHPDEAWTFMKWMLTEEPQKIMAETGLIPTNKTAAGAIDAAKTPFVKEFIDQLNTALPRTPIPQWGEMETIFNLALEKSFRGEQKPADALNDAVKQINKLLGQ</sequence>
<proteinExistence type="inferred from homology"/>
<feature type="region of interest" description="Disordered" evidence="4">
    <location>
        <begin position="30"/>
        <end position="54"/>
    </location>
</feature>
<reference evidence="7" key="1">
    <citation type="journal article" date="2019" name="Int. J. Syst. Evol. Microbiol.">
        <title>The Global Catalogue of Microorganisms (GCM) 10K type strain sequencing project: providing services to taxonomists for standard genome sequencing and annotation.</title>
        <authorList>
            <consortium name="The Broad Institute Genomics Platform"/>
            <consortium name="The Broad Institute Genome Sequencing Center for Infectious Disease"/>
            <person name="Wu L."/>
            <person name="Ma J."/>
        </authorList>
    </citation>
    <scope>NUCLEOTIDE SEQUENCE [LARGE SCALE GENOMIC DNA]</scope>
    <source>
        <strain evidence="7">KCTC 3950</strain>
    </source>
</reference>
<dbReference type="Gene3D" id="3.40.190.10">
    <property type="entry name" value="Periplasmic binding protein-like II"/>
    <property type="match status" value="2"/>
</dbReference>
<dbReference type="EMBL" id="JBHUME010000019">
    <property type="protein sequence ID" value="MFD2615428.1"/>
    <property type="molecule type" value="Genomic_DNA"/>
</dbReference>
<dbReference type="InterPro" id="IPR006059">
    <property type="entry name" value="SBP"/>
</dbReference>
<dbReference type="PROSITE" id="PS51257">
    <property type="entry name" value="PROKAR_LIPOPROTEIN"/>
    <property type="match status" value="1"/>
</dbReference>